<sequence length="93" mass="10721">GNFDFTFYKPLTPEERKARGIEPKTTLSENLMPWRRKGEEKDKFEGYAQNFSSKTRDLPEEKRAKTGNTFTGCIRTMGKALVTGETEVEKQIK</sequence>
<feature type="non-terminal residue" evidence="2">
    <location>
        <position position="1"/>
    </location>
</feature>
<name>X0XGI0_9ZZZZ</name>
<gene>
    <name evidence="2" type="ORF">S01H1_84419</name>
</gene>
<reference evidence="2" key="1">
    <citation type="journal article" date="2014" name="Front. Microbiol.">
        <title>High frequency of phylogenetically diverse reductive dehalogenase-homologous genes in deep subseafloor sedimentary metagenomes.</title>
        <authorList>
            <person name="Kawai M."/>
            <person name="Futagami T."/>
            <person name="Toyoda A."/>
            <person name="Takaki Y."/>
            <person name="Nishi S."/>
            <person name="Hori S."/>
            <person name="Arai W."/>
            <person name="Tsubouchi T."/>
            <person name="Morono Y."/>
            <person name="Uchiyama I."/>
            <person name="Ito T."/>
            <person name="Fujiyama A."/>
            <person name="Inagaki F."/>
            <person name="Takami H."/>
        </authorList>
    </citation>
    <scope>NUCLEOTIDE SEQUENCE</scope>
    <source>
        <strain evidence="2">Expedition CK06-06</strain>
    </source>
</reference>
<feature type="region of interest" description="Disordered" evidence="1">
    <location>
        <begin position="45"/>
        <end position="64"/>
    </location>
</feature>
<accession>X0XGI0</accession>
<evidence type="ECO:0000313" key="2">
    <source>
        <dbReference type="EMBL" id="GAG42299.1"/>
    </source>
</evidence>
<organism evidence="2">
    <name type="scientific">marine sediment metagenome</name>
    <dbReference type="NCBI Taxonomy" id="412755"/>
    <lineage>
        <taxon>unclassified sequences</taxon>
        <taxon>metagenomes</taxon>
        <taxon>ecological metagenomes</taxon>
    </lineage>
</organism>
<evidence type="ECO:0000256" key="1">
    <source>
        <dbReference type="SAM" id="MobiDB-lite"/>
    </source>
</evidence>
<protein>
    <submittedName>
        <fullName evidence="2">Uncharacterized protein</fullName>
    </submittedName>
</protein>
<proteinExistence type="predicted"/>
<comment type="caution">
    <text evidence="2">The sequence shown here is derived from an EMBL/GenBank/DDBJ whole genome shotgun (WGS) entry which is preliminary data.</text>
</comment>
<dbReference type="EMBL" id="BARS01057627">
    <property type="protein sequence ID" value="GAG42299.1"/>
    <property type="molecule type" value="Genomic_DNA"/>
</dbReference>
<dbReference type="AlphaFoldDB" id="X0XGI0"/>
<feature type="compositionally biased region" description="Basic and acidic residues" evidence="1">
    <location>
        <begin position="54"/>
        <end position="64"/>
    </location>
</feature>